<evidence type="ECO:0000313" key="1">
    <source>
        <dbReference type="EMBL" id="NKY05213.1"/>
    </source>
</evidence>
<organism evidence="1 2">
    <name type="scientific">Gordonia polyisoprenivorans</name>
    <dbReference type="NCBI Taxonomy" id="84595"/>
    <lineage>
        <taxon>Bacteria</taxon>
        <taxon>Bacillati</taxon>
        <taxon>Actinomycetota</taxon>
        <taxon>Actinomycetes</taxon>
        <taxon>Mycobacteriales</taxon>
        <taxon>Gordoniaceae</taxon>
        <taxon>Gordonia</taxon>
    </lineage>
</organism>
<evidence type="ECO:0008006" key="3">
    <source>
        <dbReference type="Google" id="ProtNLM"/>
    </source>
</evidence>
<comment type="caution">
    <text evidence="1">The sequence shown here is derived from an EMBL/GenBank/DDBJ whole genome shotgun (WGS) entry which is preliminary data.</text>
</comment>
<reference evidence="1 2" key="1">
    <citation type="submission" date="2020-04" db="EMBL/GenBank/DDBJ databases">
        <title>MicrobeNet Type strains.</title>
        <authorList>
            <person name="Nicholson A.C."/>
        </authorList>
    </citation>
    <scope>NUCLEOTIDE SEQUENCE [LARGE SCALE GENOMIC DNA]</scope>
    <source>
        <strain evidence="1 2">ATCC BAA-14</strain>
    </source>
</reference>
<protein>
    <recommendedName>
        <fullName evidence="3">DUF3263 domain-containing protein</fullName>
    </recommendedName>
</protein>
<gene>
    <name evidence="1" type="ORF">HGA05_27020</name>
</gene>
<dbReference type="AlphaFoldDB" id="A0A846WX44"/>
<evidence type="ECO:0000313" key="2">
    <source>
        <dbReference type="Proteomes" id="UP000563898"/>
    </source>
</evidence>
<accession>A0A846WX44</accession>
<proteinExistence type="predicted"/>
<sequence>MTIGAEKSGDDGPVAQRDAVGTVQRSVGHVSTTHDVIGDMVRFLIRWSPFEDGDDEIFPTFGVEPRIFYLRMTRLLDADPELAGSRTAVLRTYCLRKAGIVTAS</sequence>
<name>A0A846WX44_9ACTN</name>
<dbReference type="EMBL" id="JAAXPC010000030">
    <property type="protein sequence ID" value="NKY05213.1"/>
    <property type="molecule type" value="Genomic_DNA"/>
</dbReference>
<dbReference type="Proteomes" id="UP000563898">
    <property type="component" value="Unassembled WGS sequence"/>
</dbReference>